<keyword evidence="1" id="KW-1133">Transmembrane helix</keyword>
<feature type="transmembrane region" description="Helical" evidence="1">
    <location>
        <begin position="20"/>
        <end position="42"/>
    </location>
</feature>
<gene>
    <name evidence="2" type="ORF">S03H2_46926</name>
</gene>
<organism evidence="2">
    <name type="scientific">marine sediment metagenome</name>
    <dbReference type="NCBI Taxonomy" id="412755"/>
    <lineage>
        <taxon>unclassified sequences</taxon>
        <taxon>metagenomes</taxon>
        <taxon>ecological metagenomes</taxon>
    </lineage>
</organism>
<feature type="non-terminal residue" evidence="2">
    <location>
        <position position="1"/>
    </location>
</feature>
<name>X1HE28_9ZZZZ</name>
<protein>
    <submittedName>
        <fullName evidence="2">Uncharacterized protein</fullName>
    </submittedName>
</protein>
<dbReference type="AlphaFoldDB" id="X1HE28"/>
<keyword evidence="1" id="KW-0812">Transmembrane</keyword>
<dbReference type="EMBL" id="BARU01029502">
    <property type="protein sequence ID" value="GAH67667.1"/>
    <property type="molecule type" value="Genomic_DNA"/>
</dbReference>
<keyword evidence="1" id="KW-0472">Membrane</keyword>
<reference evidence="2" key="1">
    <citation type="journal article" date="2014" name="Front. Microbiol.">
        <title>High frequency of phylogenetically diverse reductive dehalogenase-homologous genes in deep subseafloor sedimentary metagenomes.</title>
        <authorList>
            <person name="Kawai M."/>
            <person name="Futagami T."/>
            <person name="Toyoda A."/>
            <person name="Takaki Y."/>
            <person name="Nishi S."/>
            <person name="Hori S."/>
            <person name="Arai W."/>
            <person name="Tsubouchi T."/>
            <person name="Morono Y."/>
            <person name="Uchiyama I."/>
            <person name="Ito T."/>
            <person name="Fujiyama A."/>
            <person name="Inagaki F."/>
            <person name="Takami H."/>
        </authorList>
    </citation>
    <scope>NUCLEOTIDE SEQUENCE</scope>
    <source>
        <strain evidence="2">Expedition CK06-06</strain>
    </source>
</reference>
<evidence type="ECO:0000313" key="2">
    <source>
        <dbReference type="EMBL" id="GAH67667.1"/>
    </source>
</evidence>
<sequence>GVVLYNAVYGMSEIADAVAHYIGFSSLGVFDVATIGGLAIFLKGRRKTS</sequence>
<comment type="caution">
    <text evidence="2">The sequence shown here is derived from an EMBL/GenBank/DDBJ whole genome shotgun (WGS) entry which is preliminary data.</text>
</comment>
<proteinExistence type="predicted"/>
<evidence type="ECO:0000256" key="1">
    <source>
        <dbReference type="SAM" id="Phobius"/>
    </source>
</evidence>
<accession>X1HE28</accession>